<dbReference type="InterPro" id="IPR013328">
    <property type="entry name" value="6PGD_dom2"/>
</dbReference>
<dbReference type="OrthoDB" id="5302359at2759"/>
<evidence type="ECO:0000313" key="4">
    <source>
        <dbReference type="EMBL" id="KAF3008798.1"/>
    </source>
</evidence>
<keyword evidence="5" id="KW-1185">Reference proteome</keyword>
<organism evidence="4 5">
    <name type="scientific">Curvularia kusanoi</name>
    <name type="common">Cochliobolus kusanoi</name>
    <dbReference type="NCBI Taxonomy" id="90978"/>
    <lineage>
        <taxon>Eukaryota</taxon>
        <taxon>Fungi</taxon>
        <taxon>Dikarya</taxon>
        <taxon>Ascomycota</taxon>
        <taxon>Pezizomycotina</taxon>
        <taxon>Dothideomycetes</taxon>
        <taxon>Pleosporomycetidae</taxon>
        <taxon>Pleosporales</taxon>
        <taxon>Pleosporineae</taxon>
        <taxon>Pleosporaceae</taxon>
        <taxon>Curvularia</taxon>
    </lineage>
</organism>
<evidence type="ECO:0000313" key="5">
    <source>
        <dbReference type="Proteomes" id="UP000801428"/>
    </source>
</evidence>
<comment type="caution">
    <text evidence="4">The sequence shown here is derived from an EMBL/GenBank/DDBJ whole genome shotgun (WGS) entry which is preliminary data.</text>
</comment>
<evidence type="ECO:0000259" key="3">
    <source>
        <dbReference type="Pfam" id="PF08546"/>
    </source>
</evidence>
<feature type="compositionally biased region" description="Acidic residues" evidence="1">
    <location>
        <begin position="508"/>
        <end position="518"/>
    </location>
</feature>
<dbReference type="InterPro" id="IPR008927">
    <property type="entry name" value="6-PGluconate_DH-like_C_sf"/>
</dbReference>
<feature type="region of interest" description="Disordered" evidence="1">
    <location>
        <begin position="633"/>
        <end position="772"/>
    </location>
</feature>
<dbReference type="Pfam" id="PF08546">
    <property type="entry name" value="ApbA_C"/>
    <property type="match status" value="1"/>
</dbReference>
<feature type="region of interest" description="Disordered" evidence="1">
    <location>
        <begin position="486"/>
        <end position="535"/>
    </location>
</feature>
<feature type="compositionally biased region" description="Low complexity" evidence="1">
    <location>
        <begin position="739"/>
        <end position="753"/>
    </location>
</feature>
<dbReference type="InterPro" id="IPR013752">
    <property type="entry name" value="KPA_reductase"/>
</dbReference>
<feature type="domain" description="Ketopantoate reductase N-terminal" evidence="2">
    <location>
        <begin position="10"/>
        <end position="167"/>
    </location>
</feature>
<feature type="compositionally biased region" description="Pro residues" evidence="1">
    <location>
        <begin position="492"/>
        <end position="503"/>
    </location>
</feature>
<proteinExistence type="predicted"/>
<dbReference type="Gene3D" id="1.10.1040.10">
    <property type="entry name" value="N-(1-d-carboxylethyl)-l-norvaline Dehydrogenase, domain 2"/>
    <property type="match status" value="1"/>
</dbReference>
<dbReference type="GO" id="GO:0005737">
    <property type="term" value="C:cytoplasm"/>
    <property type="evidence" value="ECO:0007669"/>
    <property type="project" value="TreeGrafter"/>
</dbReference>
<protein>
    <recommendedName>
        <fullName evidence="6">2-dehydropantoate 2-reductase</fullName>
    </recommendedName>
</protein>
<feature type="compositionally biased region" description="Low complexity" evidence="1">
    <location>
        <begin position="352"/>
        <end position="375"/>
    </location>
</feature>
<dbReference type="FunFam" id="3.40.50.720:FF:000424">
    <property type="entry name" value="Meiotically up-regulated gene 72 protein"/>
    <property type="match status" value="1"/>
</dbReference>
<feature type="compositionally biased region" description="Pro residues" evidence="1">
    <location>
        <begin position="700"/>
        <end position="714"/>
    </location>
</feature>
<dbReference type="InterPro" id="IPR013332">
    <property type="entry name" value="KPR_N"/>
</dbReference>
<sequence length="772" mass="83118">MAPAVPRLRILSVGGNAVSAFLSWRLQATNACDVTLVWKSGYESVAQYGISFKSALYGNERFKPHAVVRTPEDAAHSSKQPFDYVLLCVKALPDVYDIANIIESVVSPQHTCILMNTTHSLGVESYLEQRFPTNVVLSLVSGAEITQIGASEFEHKGATDIWVGPASKNPAIPAQIQSDMADALAMTLSSGQVDCKVAPNIRQHQFERMIGPIAFHPASVLFETANHAELLEKVGVRALVSGVLDELLTLANAHGCTFPADFKETTIRQMTQPQETNSTMWMDFEAKRPMEIETYLGSPLKLALEVNVAVPRIETMYATLHHLNIANRNRPAAGPTPVPAQNMQHPPPPPRLSSAPLPRGPPGANGAGPMMNGNGPMKGGPRPGSRAPSVTGVPPMMRRGPPPGMNGYPPRMNGAPNGQRRPSLEANDLEEFSHLMLYDDMVEGGPHGAPNGQYENGAASSNNLSLRERELMIRQRELQLREQEMNMRRGPPQGPGRRPPPPQSINGFDDDDDDDDFFDPMGGRQPAPMIDPDNFDMMSVTSRRNRKVPSAGQIRNNPDMGMGYVPGPQGRSRNPFSRPGMNKNRGSAQIINNMPGLHSSIMNDPLLGYSSNRYADVDRGAMGAQSRTNSLTAARLDEMQGGGNYGGYPTMSRRASQSPGNPLSPGPRPMGRPSPPNGYVPNGMPPNGMPPNMSRNGPNGPSPPGMRQPGPLPPQQLEQHAGVSTLYPPKSRPNVRSLTGSASASAGSNSTEENSAHSSQSSLGPRPPVGVR</sequence>
<dbReference type="SUPFAM" id="SSF48179">
    <property type="entry name" value="6-phosphogluconate dehydrogenase C-terminal domain-like"/>
    <property type="match status" value="1"/>
</dbReference>
<dbReference type="Gene3D" id="3.40.50.720">
    <property type="entry name" value="NAD(P)-binding Rossmann-like Domain"/>
    <property type="match status" value="1"/>
</dbReference>
<gene>
    <name evidence="4" type="ORF">E8E13_010521</name>
</gene>
<accession>A0A9P4WAD3</accession>
<evidence type="ECO:0000259" key="2">
    <source>
        <dbReference type="Pfam" id="PF02558"/>
    </source>
</evidence>
<evidence type="ECO:0000256" key="1">
    <source>
        <dbReference type="SAM" id="MobiDB-lite"/>
    </source>
</evidence>
<dbReference type="PANTHER" id="PTHR21708:SF25">
    <property type="entry name" value="PROTEIN PAM1-RELATED"/>
    <property type="match status" value="1"/>
</dbReference>
<dbReference type="Proteomes" id="UP000801428">
    <property type="component" value="Unassembled WGS sequence"/>
</dbReference>
<evidence type="ECO:0008006" key="6">
    <source>
        <dbReference type="Google" id="ProtNLM"/>
    </source>
</evidence>
<dbReference type="PANTHER" id="PTHR21708">
    <property type="entry name" value="PROBABLE 2-DEHYDROPANTOATE 2-REDUCTASE"/>
    <property type="match status" value="1"/>
</dbReference>
<dbReference type="AlphaFoldDB" id="A0A9P4WAD3"/>
<feature type="region of interest" description="Disordered" evidence="1">
    <location>
        <begin position="328"/>
        <end position="395"/>
    </location>
</feature>
<dbReference type="FunFam" id="1.10.1040.10:FF:000017">
    <property type="entry name" value="2-dehydropantoate 2-reductase"/>
    <property type="match status" value="1"/>
</dbReference>
<dbReference type="InterPro" id="IPR051402">
    <property type="entry name" value="KPR-Related"/>
</dbReference>
<dbReference type="Pfam" id="PF02558">
    <property type="entry name" value="ApbA"/>
    <property type="match status" value="1"/>
</dbReference>
<feature type="compositionally biased region" description="Low complexity" evidence="1">
    <location>
        <begin position="690"/>
        <end position="699"/>
    </location>
</feature>
<name>A0A9P4WAD3_CURKU</name>
<feature type="compositionally biased region" description="Pro residues" evidence="1">
    <location>
        <begin position="662"/>
        <end position="689"/>
    </location>
</feature>
<reference evidence="4" key="1">
    <citation type="submission" date="2019-04" db="EMBL/GenBank/DDBJ databases">
        <title>Sequencing of skin fungus with MAO and IRED activity.</title>
        <authorList>
            <person name="Marsaioli A.J."/>
            <person name="Bonatto J.M.C."/>
            <person name="Reis Junior O."/>
        </authorList>
    </citation>
    <scope>NUCLEOTIDE SEQUENCE</scope>
    <source>
        <strain evidence="4">30M1</strain>
    </source>
</reference>
<dbReference type="EMBL" id="SWKU01000003">
    <property type="protein sequence ID" value="KAF3008798.1"/>
    <property type="molecule type" value="Genomic_DNA"/>
</dbReference>
<feature type="domain" description="Ketopantoate reductase C-terminal" evidence="3">
    <location>
        <begin position="200"/>
        <end position="323"/>
    </location>
</feature>